<dbReference type="PROSITE" id="PS51257">
    <property type="entry name" value="PROKAR_LIPOPROTEIN"/>
    <property type="match status" value="1"/>
</dbReference>
<accession>A0ABZ0L8J9</accession>
<organism evidence="3 4">
    <name type="scientific">Sporosarcina oncorhynchi</name>
    <dbReference type="NCBI Taxonomy" id="3056444"/>
    <lineage>
        <taxon>Bacteria</taxon>
        <taxon>Bacillati</taxon>
        <taxon>Bacillota</taxon>
        <taxon>Bacilli</taxon>
        <taxon>Bacillales</taxon>
        <taxon>Caryophanaceae</taxon>
        <taxon>Sporosarcina</taxon>
    </lineage>
</organism>
<keyword evidence="1" id="KW-0732">Signal</keyword>
<protein>
    <recommendedName>
        <fullName evidence="2">YqgU-like 6-bladed beta-propeller domain-containing protein</fullName>
    </recommendedName>
</protein>
<sequence>MKRVVMLLGLMLIFITACSSEKPTTVDVDNEDPILQVEEDSNQSVHSFKANPSFFHFVGDWLTDSKILYVEKNEIYQVNYFDIETGESGMIYEDTSFITDIIVHPSQEYILIHTSDQSDVAILKVLTTEGTVIHEMEIASTEITVNWNPVDAQKLLITAFHEDWTFDIFIFNGHSENLFIVNIDDPFPKWAGTDQVVSISFTEHILDGGNLQFLNVENDGITFSESEDIIYFDTYGDRLLTVKSPVNELFTFLMSSLDGKVISEWQMPAVSNYSEWVIPEVEWINENHMLFKSAQKSGQLDDIGQSFNLYEWIDGVNSTVMEGMGAEPLKCSPTGKYCLSGYTSEELIEKDTGVKRNWIYFEE</sequence>
<dbReference type="Proteomes" id="UP001303902">
    <property type="component" value="Chromosome"/>
</dbReference>
<dbReference type="RefSeq" id="WP_317970338.1">
    <property type="nucleotide sequence ID" value="NZ_CP129118.1"/>
</dbReference>
<feature type="chain" id="PRO_5045584705" description="YqgU-like 6-bladed beta-propeller domain-containing protein" evidence="1">
    <location>
        <begin position="20"/>
        <end position="363"/>
    </location>
</feature>
<feature type="domain" description="YqgU-like 6-bladed beta-propeller" evidence="2">
    <location>
        <begin position="83"/>
        <end position="341"/>
    </location>
</feature>
<evidence type="ECO:0000313" key="3">
    <source>
        <dbReference type="EMBL" id="WOV88853.1"/>
    </source>
</evidence>
<name>A0ABZ0L8J9_9BACL</name>
<dbReference type="Pfam" id="PF21101">
    <property type="entry name" value="YqgU"/>
    <property type="match status" value="1"/>
</dbReference>
<evidence type="ECO:0000259" key="2">
    <source>
        <dbReference type="Pfam" id="PF21101"/>
    </source>
</evidence>
<keyword evidence="4" id="KW-1185">Reference proteome</keyword>
<proteinExistence type="predicted"/>
<reference evidence="3 4" key="1">
    <citation type="submission" date="2023-06" db="EMBL/GenBank/DDBJ databases">
        <title>Sporosarcina sp. nov., isolated from Korean tranditional fermented seafood 'Jeotgal'.</title>
        <authorList>
            <person name="Yang A.I."/>
            <person name="Shin N.-R."/>
        </authorList>
    </citation>
    <scope>NUCLEOTIDE SEQUENCE [LARGE SCALE GENOMIC DNA]</scope>
    <source>
        <strain evidence="3 4">T2O-4</strain>
    </source>
</reference>
<dbReference type="EMBL" id="CP129118">
    <property type="protein sequence ID" value="WOV88853.1"/>
    <property type="molecule type" value="Genomic_DNA"/>
</dbReference>
<evidence type="ECO:0000313" key="4">
    <source>
        <dbReference type="Proteomes" id="UP001303902"/>
    </source>
</evidence>
<dbReference type="SUPFAM" id="SSF82171">
    <property type="entry name" value="DPP6 N-terminal domain-like"/>
    <property type="match status" value="1"/>
</dbReference>
<feature type="signal peptide" evidence="1">
    <location>
        <begin position="1"/>
        <end position="19"/>
    </location>
</feature>
<dbReference type="InterPro" id="IPR048421">
    <property type="entry name" value="YqgU_beta-prop"/>
</dbReference>
<evidence type="ECO:0000256" key="1">
    <source>
        <dbReference type="SAM" id="SignalP"/>
    </source>
</evidence>
<gene>
    <name evidence="3" type="ORF">QWT69_07045</name>
</gene>